<gene>
    <name evidence="1" type="ORF">KIH16_04315</name>
</gene>
<dbReference type="Proteomes" id="UP000682204">
    <property type="component" value="Chromosome"/>
</dbReference>
<sequence length="49" mass="5513">MALIRLGDQSRVGENADAIIEAPSFDWSLYRQGDCEDRLIRSKSSPDET</sequence>
<evidence type="ECO:0000313" key="1">
    <source>
        <dbReference type="EMBL" id="QVL36998.1"/>
    </source>
</evidence>
<evidence type="ECO:0000313" key="2">
    <source>
        <dbReference type="Proteomes" id="UP000682204"/>
    </source>
</evidence>
<dbReference type="EMBL" id="CP074691">
    <property type="protein sequence ID" value="QVL36998.1"/>
    <property type="molecule type" value="Genomic_DNA"/>
</dbReference>
<protein>
    <submittedName>
        <fullName evidence="1">Uncharacterized protein</fullName>
    </submittedName>
</protein>
<keyword evidence="2" id="KW-1185">Reference proteome</keyword>
<accession>A0ACD1DXZ1</accession>
<reference evidence="1" key="1">
    <citation type="submission" date="2021-05" db="EMBL/GenBank/DDBJ databases">
        <title>An isolated secondary fermenter in methanogenic hydrocarbon-degrading communities.</title>
        <authorList>
            <person name="Liu Y.-F."/>
            <person name="Liu Z.-l."/>
        </authorList>
    </citation>
    <scope>NUCLEOTIDE SEQUENCE</scope>
    <source>
        <strain evidence="1">L-13</strain>
    </source>
</reference>
<proteinExistence type="predicted"/>
<organism evidence="1 2">
    <name type="scientific">Aminirod propionatiphilus</name>
    <dbReference type="NCBI Taxonomy" id="3415223"/>
    <lineage>
        <taxon>Bacteria</taxon>
        <taxon>Thermotogati</taxon>
        <taxon>Synergistota</taxon>
        <taxon>Synergistia</taxon>
        <taxon>Synergistales</taxon>
        <taxon>Aminiphilaceae</taxon>
        <taxon>Aminirod</taxon>
    </lineage>
</organism>
<name>A0ACD1DXZ1_9BACT</name>